<organism evidence="10">
    <name type="scientific">Solanum lycopersicum</name>
    <name type="common">Tomato</name>
    <name type="synonym">Lycopersicon esculentum</name>
    <dbReference type="NCBI Taxonomy" id="4081"/>
    <lineage>
        <taxon>Eukaryota</taxon>
        <taxon>Viridiplantae</taxon>
        <taxon>Streptophyta</taxon>
        <taxon>Embryophyta</taxon>
        <taxon>Tracheophyta</taxon>
        <taxon>Spermatophyta</taxon>
        <taxon>Magnoliopsida</taxon>
        <taxon>eudicotyledons</taxon>
        <taxon>Gunneridae</taxon>
        <taxon>Pentapetalae</taxon>
        <taxon>asterids</taxon>
        <taxon>lamiids</taxon>
        <taxon>Solanales</taxon>
        <taxon>Solanaceae</taxon>
        <taxon>Solanoideae</taxon>
        <taxon>Solaneae</taxon>
        <taxon>Solanum</taxon>
        <taxon>Solanum subgen. Lycopersicon</taxon>
    </lineage>
</organism>
<dbReference type="PANTHER" id="PTHR34372">
    <property type="entry name" value="CYTOCHROME C OXIDASE SUBUNIT 5C-2-RELATED"/>
    <property type="match status" value="1"/>
</dbReference>
<evidence type="ECO:0000256" key="3">
    <source>
        <dbReference type="ARBA" id="ARBA00009591"/>
    </source>
</evidence>
<dbReference type="GO" id="GO:0005743">
    <property type="term" value="C:mitochondrial inner membrane"/>
    <property type="evidence" value="ECO:0007669"/>
    <property type="project" value="UniProtKB-SubCell"/>
</dbReference>
<dbReference type="EnsemblPlants" id="Solyc10g045580.1.1">
    <property type="protein sequence ID" value="Solyc10g045580.1.1.1"/>
    <property type="gene ID" value="Solyc10g045580.1"/>
</dbReference>
<evidence type="ECO:0000256" key="1">
    <source>
        <dbReference type="ARBA" id="ARBA00002480"/>
    </source>
</evidence>
<dbReference type="Gramene" id="Solyc10g045580.1.1">
    <property type="protein sequence ID" value="Solyc10g045580.1.1.1"/>
    <property type="gene ID" value="Solyc10g045580.1"/>
</dbReference>
<dbReference type="Proteomes" id="UP000004994">
    <property type="component" value="Chromosome 10"/>
</dbReference>
<comment type="similarity">
    <text evidence="3">Belongs to the cytochrome c oxidase subunit 5C family.</text>
</comment>
<keyword evidence="7" id="KW-0496">Mitochondrion</keyword>
<name>A0A3Q7IEL0_SOLLC</name>
<reference evidence="10" key="1">
    <citation type="journal article" date="2012" name="Nature">
        <title>The tomato genome sequence provides insights into fleshy fruit evolution.</title>
        <authorList>
            <consortium name="Tomato Genome Consortium"/>
        </authorList>
    </citation>
    <scope>NUCLEOTIDE SEQUENCE [LARGE SCALE GENOMIC DNA]</scope>
    <source>
        <strain evidence="10">cv. Heinz 1706</strain>
    </source>
</reference>
<dbReference type="InterPro" id="IPR008432">
    <property type="entry name" value="COX5C"/>
</dbReference>
<evidence type="ECO:0000256" key="8">
    <source>
        <dbReference type="ARBA" id="ARBA00023136"/>
    </source>
</evidence>
<evidence type="ECO:0000313" key="11">
    <source>
        <dbReference type="Proteomes" id="UP000004994"/>
    </source>
</evidence>
<keyword evidence="11" id="KW-1185">Reference proteome</keyword>
<keyword evidence="5" id="KW-0999">Mitochondrion inner membrane</keyword>
<evidence type="ECO:0000256" key="7">
    <source>
        <dbReference type="ARBA" id="ARBA00023128"/>
    </source>
</evidence>
<dbReference type="PaxDb" id="4081-Solyc10g045580.1.1"/>
<keyword evidence="6 9" id="KW-1133">Transmembrane helix</keyword>
<comment type="subcellular location">
    <subcellularLocation>
        <location evidence="2">Mitochondrion inner membrane</location>
    </subcellularLocation>
</comment>
<dbReference type="PANTHER" id="PTHR34372:SF4">
    <property type="entry name" value="CYTOCHROME C OXIDASE SUBUNIT 5C-1-LIKE"/>
    <property type="match status" value="1"/>
</dbReference>
<evidence type="ECO:0000256" key="4">
    <source>
        <dbReference type="ARBA" id="ARBA00022692"/>
    </source>
</evidence>
<protein>
    <submittedName>
        <fullName evidence="10">Uncharacterized protein</fullName>
    </submittedName>
</protein>
<comment type="function">
    <text evidence="1">This protein is one of the nuclear-coded polypeptide chains of cytochrome c oxidase, the terminal oxidase in mitochondrial electron transport.</text>
</comment>
<dbReference type="STRING" id="4081.A0A3Q7IEL0"/>
<evidence type="ECO:0000313" key="10">
    <source>
        <dbReference type="EnsemblPlants" id="Solyc10g045580.1.1.1"/>
    </source>
</evidence>
<evidence type="ECO:0000256" key="6">
    <source>
        <dbReference type="ARBA" id="ARBA00022989"/>
    </source>
</evidence>
<reference evidence="10" key="2">
    <citation type="submission" date="2019-01" db="UniProtKB">
        <authorList>
            <consortium name="EnsemblPlants"/>
        </authorList>
    </citation>
    <scope>IDENTIFICATION</scope>
    <source>
        <strain evidence="10">cv. Heinz 1706</strain>
    </source>
</reference>
<dbReference type="InParanoid" id="A0A3Q7IEL0"/>
<dbReference type="AlphaFoldDB" id="A0A3Q7IEL0"/>
<dbReference type="Pfam" id="PF02937">
    <property type="entry name" value="COX6C"/>
    <property type="match status" value="1"/>
</dbReference>
<evidence type="ECO:0000256" key="5">
    <source>
        <dbReference type="ARBA" id="ARBA00022792"/>
    </source>
</evidence>
<keyword evidence="4 9" id="KW-0812">Transmembrane</keyword>
<dbReference type="InterPro" id="IPR034884">
    <property type="entry name" value="Cytochrome_c_oxidase_VIc/VIIs"/>
</dbReference>
<sequence>MLIKEIVVASVLAFAAGGAFKMWHWDMQKRTKNFYYQLDRGETTVVAQDY</sequence>
<evidence type="ECO:0000256" key="2">
    <source>
        <dbReference type="ARBA" id="ARBA00004273"/>
    </source>
</evidence>
<feature type="transmembrane region" description="Helical" evidence="9">
    <location>
        <begin position="6"/>
        <end position="23"/>
    </location>
</feature>
<dbReference type="OMA" id="CAGAWKY"/>
<accession>A0A3Q7IEL0</accession>
<proteinExistence type="inferred from homology"/>
<keyword evidence="8 9" id="KW-0472">Membrane</keyword>
<evidence type="ECO:0000256" key="9">
    <source>
        <dbReference type="SAM" id="Phobius"/>
    </source>
</evidence>